<dbReference type="VEuPathDB" id="AmoebaDB:NAEGRDRAFT_70488"/>
<evidence type="ECO:0000313" key="2">
    <source>
        <dbReference type="Proteomes" id="UP000006671"/>
    </source>
</evidence>
<dbReference type="RefSeq" id="XP_002674399.1">
    <property type="nucleotide sequence ID" value="XM_002674353.1"/>
</dbReference>
<dbReference type="InParanoid" id="D2VNG3"/>
<keyword evidence="2" id="KW-1185">Reference proteome</keyword>
<sequence>MEKPLKATFAFLRRFFWGLEDFINSQTKISFLSISSSSTTMILTKGTSFQTYLAYAILVDCLRRSFGLDSCPIEVDYSRAECKDFLIKVTGYHPSFVTYDYYIKRFDGFIMNLDQTKLSTQVQSSLEYLLNFLQVDDSRYFDDVEEAKGSYHRPILFVYLMKNGKRYPKVEELTKQVEELIEKTKFDPNQFHITFLYETVFVGEEQAEKLSKQNDAEFYSAIEWLFSKCAMK</sequence>
<dbReference type="GeneID" id="8851290"/>
<proteinExistence type="predicted"/>
<dbReference type="EMBL" id="GG738884">
    <property type="protein sequence ID" value="EFC41655.1"/>
    <property type="molecule type" value="Genomic_DNA"/>
</dbReference>
<evidence type="ECO:0000313" key="1">
    <source>
        <dbReference type="EMBL" id="EFC41655.1"/>
    </source>
</evidence>
<protein>
    <submittedName>
        <fullName evidence="1">Predicted protein</fullName>
    </submittedName>
</protein>
<reference evidence="1 2" key="1">
    <citation type="journal article" date="2010" name="Cell">
        <title>The genome of Naegleria gruberi illuminates early eukaryotic versatility.</title>
        <authorList>
            <person name="Fritz-Laylin L.K."/>
            <person name="Prochnik S.E."/>
            <person name="Ginger M.L."/>
            <person name="Dacks J.B."/>
            <person name="Carpenter M.L."/>
            <person name="Field M.C."/>
            <person name="Kuo A."/>
            <person name="Paredez A."/>
            <person name="Chapman J."/>
            <person name="Pham J."/>
            <person name="Shu S."/>
            <person name="Neupane R."/>
            <person name="Cipriano M."/>
            <person name="Mancuso J."/>
            <person name="Tu H."/>
            <person name="Salamov A."/>
            <person name="Lindquist E."/>
            <person name="Shapiro H."/>
            <person name="Lucas S."/>
            <person name="Grigoriev I.V."/>
            <person name="Cande W.Z."/>
            <person name="Fulton C."/>
            <person name="Rokhsar D.S."/>
            <person name="Dawson S.C."/>
        </authorList>
    </citation>
    <scope>NUCLEOTIDE SEQUENCE [LARGE SCALE GENOMIC DNA]</scope>
    <source>
        <strain evidence="1 2">NEG-M</strain>
    </source>
</reference>
<dbReference type="Proteomes" id="UP000006671">
    <property type="component" value="Unassembled WGS sequence"/>
</dbReference>
<accession>D2VNG3</accession>
<organism evidence="2">
    <name type="scientific">Naegleria gruberi</name>
    <name type="common">Amoeba</name>
    <dbReference type="NCBI Taxonomy" id="5762"/>
    <lineage>
        <taxon>Eukaryota</taxon>
        <taxon>Discoba</taxon>
        <taxon>Heterolobosea</taxon>
        <taxon>Tetramitia</taxon>
        <taxon>Eutetramitia</taxon>
        <taxon>Vahlkampfiidae</taxon>
        <taxon>Naegleria</taxon>
    </lineage>
</organism>
<dbReference type="AlphaFoldDB" id="D2VNG3"/>
<name>D2VNG3_NAEGR</name>
<dbReference type="KEGG" id="ngr:NAEGRDRAFT_70488"/>
<gene>
    <name evidence="1" type="ORF">NAEGRDRAFT_70488</name>
</gene>